<keyword evidence="7 15" id="KW-0255">Endonuclease</keyword>
<feature type="compositionally biased region" description="Low complexity" evidence="17">
    <location>
        <begin position="366"/>
        <end position="405"/>
    </location>
</feature>
<keyword evidence="14" id="KW-0469">Meiosis</keyword>
<comment type="cofactor">
    <cofactor evidence="1 15">
        <name>Mg(2+)</name>
        <dbReference type="ChEBI" id="CHEBI:18420"/>
    </cofactor>
</comment>
<keyword evidence="12 15" id="KW-0234">DNA repair</keyword>
<evidence type="ECO:0000256" key="12">
    <source>
        <dbReference type="ARBA" id="ARBA00023204"/>
    </source>
</evidence>
<evidence type="ECO:0000256" key="16">
    <source>
        <dbReference type="SAM" id="Coils"/>
    </source>
</evidence>
<dbReference type="InterPro" id="IPR045853">
    <property type="entry name" value="Pep_chain_release_fac_I_sf"/>
</dbReference>
<dbReference type="OrthoDB" id="5963188at2759"/>
<reference evidence="19" key="1">
    <citation type="journal article" date="2019" name="Plant J.">
        <title>Chlorella vulgaris genome assembly and annotation reveals the molecular basis for metabolic acclimation to high light conditions.</title>
        <authorList>
            <person name="Cecchin M."/>
            <person name="Marcolungo L."/>
            <person name="Rossato M."/>
            <person name="Girolomoni L."/>
            <person name="Cosentino E."/>
            <person name="Cuine S."/>
            <person name="Li-Beisson Y."/>
            <person name="Delledonne M."/>
            <person name="Ballottari M."/>
        </authorList>
    </citation>
    <scope>NUCLEOTIDE SEQUENCE</scope>
    <source>
        <strain evidence="19">211/11P</strain>
    </source>
</reference>
<comment type="similarity">
    <text evidence="3 15">Belongs to the XPF family.</text>
</comment>
<evidence type="ECO:0000256" key="15">
    <source>
        <dbReference type="RuleBase" id="RU369042"/>
    </source>
</evidence>
<evidence type="ECO:0000256" key="11">
    <source>
        <dbReference type="ARBA" id="ARBA00023172"/>
    </source>
</evidence>
<dbReference type="Pfam" id="PF02732">
    <property type="entry name" value="ERCC4"/>
    <property type="match status" value="1"/>
</dbReference>
<dbReference type="SMART" id="SM00891">
    <property type="entry name" value="ERCC4"/>
    <property type="match status" value="1"/>
</dbReference>
<dbReference type="GO" id="GO:0046872">
    <property type="term" value="F:metal ion binding"/>
    <property type="evidence" value="ECO:0007669"/>
    <property type="project" value="UniProtKB-UniRule"/>
</dbReference>
<dbReference type="Proteomes" id="UP001055712">
    <property type="component" value="Unassembled WGS sequence"/>
</dbReference>
<feature type="compositionally biased region" description="Low complexity" evidence="17">
    <location>
        <begin position="730"/>
        <end position="751"/>
    </location>
</feature>
<keyword evidence="13 15" id="KW-0539">Nucleus</keyword>
<dbReference type="GO" id="GO:0008821">
    <property type="term" value="F:crossover junction DNA endonuclease activity"/>
    <property type="evidence" value="ECO:0007669"/>
    <property type="project" value="UniProtKB-UniRule"/>
</dbReference>
<evidence type="ECO:0000313" key="20">
    <source>
        <dbReference type="Proteomes" id="UP001055712"/>
    </source>
</evidence>
<evidence type="ECO:0000259" key="18">
    <source>
        <dbReference type="SMART" id="SM00891"/>
    </source>
</evidence>
<dbReference type="Gene3D" id="3.40.50.10130">
    <property type="match status" value="1"/>
</dbReference>
<evidence type="ECO:0000256" key="17">
    <source>
        <dbReference type="SAM" id="MobiDB-lite"/>
    </source>
</evidence>
<feature type="region of interest" description="Disordered" evidence="17">
    <location>
        <begin position="453"/>
        <end position="478"/>
    </location>
</feature>
<evidence type="ECO:0000256" key="14">
    <source>
        <dbReference type="ARBA" id="ARBA00023254"/>
    </source>
</evidence>
<protein>
    <recommendedName>
        <fullName evidence="4 15">Crossover junction endonuclease MUS81</fullName>
        <ecNumber evidence="15">3.1.22.-</ecNumber>
    </recommendedName>
</protein>
<dbReference type="GO" id="GO:0003677">
    <property type="term" value="F:DNA binding"/>
    <property type="evidence" value="ECO:0007669"/>
    <property type="project" value="UniProtKB-UniRule"/>
</dbReference>
<dbReference type="GO" id="GO:0048257">
    <property type="term" value="F:3'-flap endonuclease activity"/>
    <property type="evidence" value="ECO:0007669"/>
    <property type="project" value="TreeGrafter"/>
</dbReference>
<evidence type="ECO:0000256" key="3">
    <source>
        <dbReference type="ARBA" id="ARBA00010015"/>
    </source>
</evidence>
<feature type="domain" description="ERCC4" evidence="18">
    <location>
        <begin position="853"/>
        <end position="960"/>
    </location>
</feature>
<sequence length="1224" mass="130121">MGKAKHAVGKYEDAAHRAASTVTQGPLQQCLVPANNLLREFLLEVRSERQQKAAARAASDEGWDGAGRIDQMSSQARKVADNLLTYPFRVHDYCSAQRVKHCGTVIAKVIMDELFSVYPPAPLSEEEQEAEQQQEAAVKAAAAAQRKRKRLEAAAAAASVAPPPAAAGSAPAAAWAAEEEQGGAAQAGKAAKGRQKAAAKEYIPQLHSAPYAFLICMLQAQKGPAKQEDFGKKELMDLTEASGLSAKSIYGEGSSSRALADGRKFSFDGWTSFRSSVIKKGLAHEWSNPLKVSLTSKGFALAERLYRDGVQRGVLQGIPGIPTDGPMLFQPEAQALSPAQAAAAAGVPAGVLPSAALQAGRRIPSQQQQQQQQQQYQPHPQQQQQQQQQPQPQPQQQQQQQQQPQQREHQGSTPAYRTATASAAAAAVEYKPDKLAEFDDLSLSLAERLLRQQQPPAQPAQHQHQRQQQVQLQRSDRGQAAGLALGASDAGAVLPAVLPDAPPSPGANEVIDLLSDASPSPFCQRRSAPVAEPLPACVLEAFAPVVAAPAAPRADVDNKRDEVALMVGMGYSDSKARRALRRSAGHLGLPDIALAIDLAEGFYSAEEADSDTEFDPSLSAAAAAAAAAAVPLATASATAADIPVAVPPAMMRQPLRGKRAAAVRQPPVQQPQAAAGATVVAERRSGTELLSGRPVVPPAQPSATALQRGDSARSQPLGAAAAGSGHIRLAASKAPSAQCSQPPSQQQQQQQVGGQLEASYDIGDFLAQVDRRLRGEPEPGPAASQPAAPATSAAAAAALGAAPALSRGGSGGVQPCNGGSKRAVGGSLLLQPQDVRLPPLAPGQRFEDEYAVLMLIDQREQLARIKGQGVRAALDSHLATMRQAGLEVEDRQLPIGDVVWIARSRRPPGTEYVLDLILERKSVEDLNSSIKGASNRYDRQKYHLKRCGLRYVYYLVEGDPDTLPSELDQKRVRSAATSTQVRDGFTVLRTAGFKATFRLYLSLTRHIQEQYRGLAGSTSSAAGVLLTFEAWKAGCKEAAEGTTTLQDVWGMMLSAVPKLGPQFVKAILGQYPTPTHLYRGYQAAAAAAERAGECPHAASERLLQALKCDGGKQCVGTVRSAEVYRLLLRVDGLDVSIRDEDLRRHILECFSGLAVAVQDKRSQHRSKAKALKLVPVLKGWVTDHSLGLTKSGMDGVLPGKRLGVFEEALQAHRQSRVLANLDGL</sequence>
<dbReference type="InterPro" id="IPR036388">
    <property type="entry name" value="WH-like_DNA-bd_sf"/>
</dbReference>
<dbReference type="GO" id="GO:0006308">
    <property type="term" value="P:DNA catabolic process"/>
    <property type="evidence" value="ECO:0007669"/>
    <property type="project" value="UniProtKB-UniRule"/>
</dbReference>
<dbReference type="InterPro" id="IPR011335">
    <property type="entry name" value="Restrct_endonuc-II-like"/>
</dbReference>
<dbReference type="SUPFAM" id="SSF52980">
    <property type="entry name" value="Restriction endonuclease-like"/>
    <property type="match status" value="1"/>
</dbReference>
<dbReference type="InterPro" id="IPR033309">
    <property type="entry name" value="Mus81"/>
</dbReference>
<comment type="caution">
    <text evidence="19">The sequence shown here is derived from an EMBL/GenBank/DDBJ whole genome shotgun (WGS) entry which is preliminary data.</text>
</comment>
<evidence type="ECO:0000256" key="1">
    <source>
        <dbReference type="ARBA" id="ARBA00001946"/>
    </source>
</evidence>
<organism evidence="19 20">
    <name type="scientific">Chlorella vulgaris</name>
    <name type="common">Green alga</name>
    <dbReference type="NCBI Taxonomy" id="3077"/>
    <lineage>
        <taxon>Eukaryota</taxon>
        <taxon>Viridiplantae</taxon>
        <taxon>Chlorophyta</taxon>
        <taxon>core chlorophytes</taxon>
        <taxon>Trebouxiophyceae</taxon>
        <taxon>Chlorellales</taxon>
        <taxon>Chlorellaceae</taxon>
        <taxon>Chlorella clade</taxon>
        <taxon>Chlorella</taxon>
    </lineage>
</organism>
<dbReference type="AlphaFoldDB" id="A0A9D4TI38"/>
<dbReference type="CDD" id="cd21036">
    <property type="entry name" value="WH_MUS81"/>
    <property type="match status" value="1"/>
</dbReference>
<proteinExistence type="inferred from homology"/>
<gene>
    <name evidence="19" type="ORF">D9Q98_008517</name>
</gene>
<evidence type="ECO:0000256" key="13">
    <source>
        <dbReference type="ARBA" id="ARBA00023242"/>
    </source>
</evidence>
<feature type="region of interest" description="Disordered" evidence="17">
    <location>
        <begin position="359"/>
        <end position="420"/>
    </location>
</feature>
<dbReference type="SUPFAM" id="SSF75620">
    <property type="entry name" value="Release factor"/>
    <property type="match status" value="1"/>
</dbReference>
<dbReference type="InterPro" id="IPR006166">
    <property type="entry name" value="ERCC4_domain"/>
</dbReference>
<dbReference type="FunFam" id="3.40.50.10130:FF:000005">
    <property type="entry name" value="crossover junction endonuclease MUS81 isoform X1"/>
    <property type="match status" value="1"/>
</dbReference>
<evidence type="ECO:0000256" key="9">
    <source>
        <dbReference type="ARBA" id="ARBA00022801"/>
    </source>
</evidence>
<keyword evidence="6 15" id="KW-0479">Metal-binding</keyword>
<dbReference type="GO" id="GO:0031573">
    <property type="term" value="P:mitotic intra-S DNA damage checkpoint signaling"/>
    <property type="evidence" value="ECO:0007669"/>
    <property type="project" value="TreeGrafter"/>
</dbReference>
<keyword evidence="20" id="KW-1185">Reference proteome</keyword>
<accession>A0A9D4TI38</accession>
<comment type="subunit">
    <text evidence="15">Interacts with EME1.</text>
</comment>
<dbReference type="Gene3D" id="1.10.150.670">
    <property type="entry name" value="Crossover junction endonuclease EME1, DNA-binding domain"/>
    <property type="match status" value="1"/>
</dbReference>
<evidence type="ECO:0000256" key="6">
    <source>
        <dbReference type="ARBA" id="ARBA00022723"/>
    </source>
</evidence>
<evidence type="ECO:0000256" key="7">
    <source>
        <dbReference type="ARBA" id="ARBA00022759"/>
    </source>
</evidence>
<keyword evidence="8 15" id="KW-0227">DNA damage</keyword>
<keyword evidence="10 15" id="KW-0460">Magnesium</keyword>
<comment type="function">
    <text evidence="15">Interacts with EME1 to form a DNA structure-specific endonuclease with substrate preference for branched DNA structures with a 5'-end at the branch nick. Typical substrates include 3'-flap structures, D-loops, replication forks and nicked Holliday junctions. May be required in mitosis for the processing of stalled or collapsed replication fork intermediates. May be required in meiosis for the repair of meiosis-specific double strand breaks subsequent to single-end invasion (SEI).</text>
</comment>
<evidence type="ECO:0000256" key="4">
    <source>
        <dbReference type="ARBA" id="ARBA00017114"/>
    </source>
</evidence>
<feature type="compositionally biased region" description="Low complexity" evidence="17">
    <location>
        <begin position="662"/>
        <end position="680"/>
    </location>
</feature>
<dbReference type="EMBL" id="SIDB01000011">
    <property type="protein sequence ID" value="KAI3426138.1"/>
    <property type="molecule type" value="Genomic_DNA"/>
</dbReference>
<dbReference type="GO" id="GO:0005634">
    <property type="term" value="C:nucleus"/>
    <property type="evidence" value="ECO:0007669"/>
    <property type="project" value="UniProtKB-SubCell"/>
</dbReference>
<evidence type="ECO:0000256" key="5">
    <source>
        <dbReference type="ARBA" id="ARBA00022722"/>
    </source>
</evidence>
<feature type="compositionally biased region" description="Low complexity" evidence="17">
    <location>
        <begin position="453"/>
        <end position="473"/>
    </location>
</feature>
<evidence type="ECO:0000256" key="2">
    <source>
        <dbReference type="ARBA" id="ARBA00004123"/>
    </source>
</evidence>
<feature type="region of interest" description="Disordered" evidence="17">
    <location>
        <begin position="656"/>
        <end position="755"/>
    </location>
</feature>
<feature type="coiled-coil region" evidence="16">
    <location>
        <begin position="123"/>
        <end position="161"/>
    </location>
</feature>
<keyword evidence="5 15" id="KW-0540">Nuclease</keyword>
<dbReference type="InterPro" id="IPR047416">
    <property type="entry name" value="XPF_nuclease_Mus81"/>
</dbReference>
<dbReference type="GO" id="GO:0000712">
    <property type="term" value="P:resolution of meiotic recombination intermediates"/>
    <property type="evidence" value="ECO:0007669"/>
    <property type="project" value="TreeGrafter"/>
</dbReference>
<keyword evidence="9 15" id="KW-0378">Hydrolase</keyword>
<dbReference type="GO" id="GO:0048476">
    <property type="term" value="C:Holliday junction resolvase complex"/>
    <property type="evidence" value="ECO:0007669"/>
    <property type="project" value="UniProtKB-UniRule"/>
</dbReference>
<evidence type="ECO:0000256" key="8">
    <source>
        <dbReference type="ARBA" id="ARBA00022763"/>
    </source>
</evidence>
<dbReference type="InterPro" id="IPR047417">
    <property type="entry name" value="WHD_MUS81"/>
</dbReference>
<dbReference type="CDD" id="cd20074">
    <property type="entry name" value="XPF_nuclease_Mus81"/>
    <property type="match status" value="1"/>
</dbReference>
<dbReference type="PANTHER" id="PTHR13451:SF0">
    <property type="entry name" value="CROSSOVER JUNCTION ENDONUCLEASE MUS81"/>
    <property type="match status" value="1"/>
</dbReference>
<dbReference type="Gene3D" id="1.10.10.10">
    <property type="entry name" value="Winged helix-like DNA-binding domain superfamily/Winged helix DNA-binding domain"/>
    <property type="match status" value="1"/>
</dbReference>
<dbReference type="PANTHER" id="PTHR13451">
    <property type="entry name" value="CLASS II CROSSOVER JUNCTION ENDONUCLEASE MUS81"/>
    <property type="match status" value="1"/>
</dbReference>
<dbReference type="EC" id="3.1.22.-" evidence="15"/>
<reference evidence="19" key="2">
    <citation type="submission" date="2020-11" db="EMBL/GenBank/DDBJ databases">
        <authorList>
            <person name="Cecchin M."/>
            <person name="Marcolungo L."/>
            <person name="Rossato M."/>
            <person name="Girolomoni L."/>
            <person name="Cosentino E."/>
            <person name="Cuine S."/>
            <person name="Li-Beisson Y."/>
            <person name="Delledonne M."/>
            <person name="Ballottari M."/>
        </authorList>
    </citation>
    <scope>NUCLEOTIDE SEQUENCE</scope>
    <source>
        <strain evidence="19">211/11P</strain>
        <tissue evidence="19">Whole cell</tissue>
    </source>
</reference>
<keyword evidence="16" id="KW-0175">Coiled coil</keyword>
<dbReference type="InterPro" id="IPR042530">
    <property type="entry name" value="EME1/EME2_C"/>
</dbReference>
<comment type="subcellular location">
    <subcellularLocation>
        <location evidence="2 15">Nucleus</location>
    </subcellularLocation>
</comment>
<evidence type="ECO:0000256" key="10">
    <source>
        <dbReference type="ARBA" id="ARBA00022842"/>
    </source>
</evidence>
<name>A0A9D4TI38_CHLVU</name>
<keyword evidence="11 15" id="KW-0233">DNA recombination</keyword>
<evidence type="ECO:0000313" key="19">
    <source>
        <dbReference type="EMBL" id="KAI3426138.1"/>
    </source>
</evidence>
<dbReference type="GO" id="GO:0000727">
    <property type="term" value="P:double-strand break repair via break-induced replication"/>
    <property type="evidence" value="ECO:0007669"/>
    <property type="project" value="UniProtKB-UniRule"/>
</dbReference>